<protein>
    <submittedName>
        <fullName evidence="1">Uncharacterized protein</fullName>
    </submittedName>
</protein>
<gene>
    <name evidence="1" type="ORF">FHK98_04495</name>
</gene>
<proteinExistence type="predicted"/>
<evidence type="ECO:0000313" key="2">
    <source>
        <dbReference type="Proteomes" id="UP000538075"/>
    </source>
</evidence>
<comment type="caution">
    <text evidence="1">The sequence shown here is derived from an EMBL/GenBank/DDBJ whole genome shotgun (WGS) entry which is preliminary data.</text>
</comment>
<dbReference type="EMBL" id="VDFG01000306">
    <property type="protein sequence ID" value="MBA4465077.1"/>
    <property type="molecule type" value="Genomic_DNA"/>
</dbReference>
<dbReference type="AlphaFoldDB" id="A0A838WKD1"/>
<evidence type="ECO:0000313" key="1">
    <source>
        <dbReference type="EMBL" id="MBA4465077.1"/>
    </source>
</evidence>
<dbReference type="Proteomes" id="UP000538075">
    <property type="component" value="Unassembled WGS sequence"/>
</dbReference>
<organism evidence="1 2">
    <name type="scientific">Cylindrospermopsis raciborskii CS-506_A</name>
    <dbReference type="NCBI Taxonomy" id="2585140"/>
    <lineage>
        <taxon>Bacteria</taxon>
        <taxon>Bacillati</taxon>
        <taxon>Cyanobacteriota</taxon>
        <taxon>Cyanophyceae</taxon>
        <taxon>Nostocales</taxon>
        <taxon>Aphanizomenonaceae</taxon>
        <taxon>Cylindrospermopsis</taxon>
    </lineage>
</organism>
<sequence length="51" mass="5823">MEPLPLLGNPLAKEQEREAKEQAEAIAIRERQQKEKLVAYLHSLGIDPEKI</sequence>
<name>A0A838WKD1_9CYAN</name>
<accession>A0A838WKD1</accession>
<reference evidence="1 2" key="1">
    <citation type="journal article" date="2020" name="J. Appl. Phycol.">
        <title>Morphological changes and genome evolution in Raphidiopsis raciborskii CS-506 after 23 years in culture.</title>
        <authorList>
            <person name="Willis A."/>
            <person name="Bent S.J."/>
            <person name="Jameson I.D."/>
        </authorList>
    </citation>
    <scope>NUCLEOTIDE SEQUENCE [LARGE SCALE GENOMIC DNA]</scope>
    <source>
        <strain evidence="1 2">CS-506_A</strain>
    </source>
</reference>